<feature type="transmembrane region" description="Helical" evidence="2">
    <location>
        <begin position="175"/>
        <end position="198"/>
    </location>
</feature>
<feature type="transmembrane region" description="Helical" evidence="2">
    <location>
        <begin position="61"/>
        <end position="79"/>
    </location>
</feature>
<keyword evidence="2" id="KW-0812">Transmembrane</keyword>
<keyword evidence="4" id="KW-1185">Reference proteome</keyword>
<reference evidence="3 4" key="1">
    <citation type="submission" date="2023-02" db="EMBL/GenBank/DDBJ databases">
        <title>Genome sequencing required for Actinomycetospora new species description.</title>
        <authorList>
            <person name="Saimee Y."/>
            <person name="Duangmal K."/>
        </authorList>
    </citation>
    <scope>NUCLEOTIDE SEQUENCE [LARGE SCALE GENOMIC DNA]</scope>
    <source>
        <strain evidence="3 4">DW7H6</strain>
    </source>
</reference>
<evidence type="ECO:0000256" key="1">
    <source>
        <dbReference type="SAM" id="MobiDB-lite"/>
    </source>
</evidence>
<feature type="compositionally biased region" description="Low complexity" evidence="1">
    <location>
        <begin position="389"/>
        <end position="408"/>
    </location>
</feature>
<feature type="compositionally biased region" description="Polar residues" evidence="1">
    <location>
        <begin position="481"/>
        <end position="495"/>
    </location>
</feature>
<feature type="region of interest" description="Disordered" evidence="1">
    <location>
        <begin position="351"/>
        <end position="495"/>
    </location>
</feature>
<dbReference type="EMBL" id="JAQZAO010000001">
    <property type="protein sequence ID" value="MDD7964132.1"/>
    <property type="molecule type" value="Genomic_DNA"/>
</dbReference>
<comment type="caution">
    <text evidence="3">The sequence shown here is derived from an EMBL/GenBank/DDBJ whole genome shotgun (WGS) entry which is preliminary data.</text>
</comment>
<sequence>MTVPPEELPGDPGSLLRDALAVVGAHRARLARLGLHLVVAALPLLAISAHVFGIAPMNVTGGLLVVPLTLVVLVLGVFAPVGEDRIVLVGAVWGVVATLVYDAVRLDTVYLLGWWGDFIPTVGTWILGDTGGATATGAVVGYLWRYVGDGGGIGVTFFLLVAATGLRRWGERATVAAAVAFAVFPVWTGLVATVAIAPRGERLMFPLTPATVALSLLGHLVFGLVLGLGCARCRGLEERWPWPALLDRPWSRSAGPVRVRPGDDGWGPADLVEPRPPRLSLLGRAPARPAIPEAPGEVTEIVVERPLPRSGRAAGARRARGTAGPASGPLPVSRLDAAPAAAWAEAWQRSAVGPPLGPRPQPSVGPASGPVPVGPRPPLSAPPGPPSGSAPVGAAPGSVPVDPPSGSVPRRRDPASGPVQVLGTPSAPVPLWGAGGPRAPRSPVEASPRSALADRRAEAWGLAVPPGHADPWLGAPREAAGTSSAKPHPTSSTRR</sequence>
<keyword evidence="2" id="KW-1133">Transmembrane helix</keyword>
<feature type="transmembrane region" description="Helical" evidence="2">
    <location>
        <begin position="143"/>
        <end position="163"/>
    </location>
</feature>
<accession>A0ABT5SMS8</accession>
<feature type="region of interest" description="Disordered" evidence="1">
    <location>
        <begin position="301"/>
        <end position="333"/>
    </location>
</feature>
<feature type="transmembrane region" description="Helical" evidence="2">
    <location>
        <begin position="86"/>
        <end position="104"/>
    </location>
</feature>
<protein>
    <submittedName>
        <fullName evidence="3">Uncharacterized protein</fullName>
    </submittedName>
</protein>
<organism evidence="3 4">
    <name type="scientific">Actinomycetospora lemnae</name>
    <dbReference type="NCBI Taxonomy" id="3019891"/>
    <lineage>
        <taxon>Bacteria</taxon>
        <taxon>Bacillati</taxon>
        <taxon>Actinomycetota</taxon>
        <taxon>Actinomycetes</taxon>
        <taxon>Pseudonocardiales</taxon>
        <taxon>Pseudonocardiaceae</taxon>
        <taxon>Actinomycetospora</taxon>
    </lineage>
</organism>
<feature type="transmembrane region" description="Helical" evidence="2">
    <location>
        <begin position="210"/>
        <end position="231"/>
    </location>
</feature>
<feature type="transmembrane region" description="Helical" evidence="2">
    <location>
        <begin position="33"/>
        <end position="55"/>
    </location>
</feature>
<feature type="compositionally biased region" description="Pro residues" evidence="1">
    <location>
        <begin position="372"/>
        <end position="388"/>
    </location>
</feature>
<proteinExistence type="predicted"/>
<dbReference type="Proteomes" id="UP001300763">
    <property type="component" value="Unassembled WGS sequence"/>
</dbReference>
<name>A0ABT5SMS8_9PSEU</name>
<gene>
    <name evidence="3" type="ORF">PGB27_02110</name>
</gene>
<evidence type="ECO:0000256" key="2">
    <source>
        <dbReference type="SAM" id="Phobius"/>
    </source>
</evidence>
<dbReference type="RefSeq" id="WP_274198676.1">
    <property type="nucleotide sequence ID" value="NZ_JAQZAO010000001.1"/>
</dbReference>
<evidence type="ECO:0000313" key="3">
    <source>
        <dbReference type="EMBL" id="MDD7964132.1"/>
    </source>
</evidence>
<evidence type="ECO:0000313" key="4">
    <source>
        <dbReference type="Proteomes" id="UP001300763"/>
    </source>
</evidence>
<keyword evidence="2" id="KW-0472">Membrane</keyword>